<comment type="caution">
    <text evidence="2">The sequence shown here is derived from an EMBL/GenBank/DDBJ whole genome shotgun (WGS) entry which is preliminary data.</text>
</comment>
<dbReference type="RefSeq" id="WP_047769554.1">
    <property type="nucleotide sequence ID" value="NZ_AZGM01000020.1"/>
</dbReference>
<dbReference type="NCBIfam" id="TIGR01440">
    <property type="entry name" value="TIGR01440 family protein"/>
    <property type="match status" value="1"/>
</dbReference>
<keyword evidence="3" id="KW-1185">Reference proteome</keyword>
<dbReference type="Proteomes" id="UP000051412">
    <property type="component" value="Unassembled WGS sequence"/>
</dbReference>
<dbReference type="InterPro" id="IPR006340">
    <property type="entry name" value="DUF436"/>
</dbReference>
<organism evidence="2 3">
    <name type="scientific">Limosilactobacillus panis DSM 6035</name>
    <dbReference type="NCBI Taxonomy" id="1423782"/>
    <lineage>
        <taxon>Bacteria</taxon>
        <taxon>Bacillati</taxon>
        <taxon>Bacillota</taxon>
        <taxon>Bacilli</taxon>
        <taxon>Lactobacillales</taxon>
        <taxon>Lactobacillaceae</taxon>
        <taxon>Limosilactobacillus</taxon>
    </lineage>
</organism>
<evidence type="ECO:0000313" key="2">
    <source>
        <dbReference type="EMBL" id="KRM29787.1"/>
    </source>
</evidence>
<dbReference type="SUPFAM" id="SSF110710">
    <property type="entry name" value="TTHA0583/YokD-like"/>
    <property type="match status" value="1"/>
</dbReference>
<dbReference type="AlphaFoldDB" id="A0A0R1XPD9"/>
<dbReference type="InterPro" id="IPR028345">
    <property type="entry name" value="Antibiotic_NAT-like"/>
</dbReference>
<dbReference type="PATRIC" id="fig|1423782.4.peg.1238"/>
<dbReference type="HAMAP" id="MF_00800">
    <property type="entry name" value="UPF0340"/>
    <property type="match status" value="1"/>
</dbReference>
<evidence type="ECO:0000313" key="3">
    <source>
        <dbReference type="Proteomes" id="UP000051412"/>
    </source>
</evidence>
<reference evidence="2 3" key="1">
    <citation type="journal article" date="2015" name="Genome Announc.">
        <title>Expanding the biotechnology potential of lactobacilli through comparative genomics of 213 strains and associated genera.</title>
        <authorList>
            <person name="Sun Z."/>
            <person name="Harris H.M."/>
            <person name="McCann A."/>
            <person name="Guo C."/>
            <person name="Argimon S."/>
            <person name="Zhang W."/>
            <person name="Yang X."/>
            <person name="Jeffery I.B."/>
            <person name="Cooney J.C."/>
            <person name="Kagawa T.F."/>
            <person name="Liu W."/>
            <person name="Song Y."/>
            <person name="Salvetti E."/>
            <person name="Wrobel A."/>
            <person name="Rasinkangas P."/>
            <person name="Parkhill J."/>
            <person name="Rea M.C."/>
            <person name="O'Sullivan O."/>
            <person name="Ritari J."/>
            <person name="Douillard F.P."/>
            <person name="Paul Ross R."/>
            <person name="Yang R."/>
            <person name="Briner A.E."/>
            <person name="Felis G.E."/>
            <person name="de Vos W.M."/>
            <person name="Barrangou R."/>
            <person name="Klaenhammer T.R."/>
            <person name="Caufield P.W."/>
            <person name="Cui Y."/>
            <person name="Zhang H."/>
            <person name="O'Toole P.W."/>
        </authorList>
    </citation>
    <scope>NUCLEOTIDE SEQUENCE [LARGE SCALE GENOMIC DNA]</scope>
    <source>
        <strain evidence="2 3">DSM 6035</strain>
    </source>
</reference>
<proteinExistence type="inferred from homology"/>
<name>A0A0R1XPD9_9LACO</name>
<sequence length="194" mass="21293">MSIDLTQIKKQTKQGLTELLNQAHLQQGDVLAVGLSTSEVRAEQIGEAPSMEIGRAVIKTIIETLRPLGIHLAVQGCQHLNRALVVERAVAKERGLEIVMVYPQIHAGGAGQIAAFENMDDPVEVEHIQAEAGMDIGDTSIGMQVKFVQVPVRTSIKEIGNAHTTYLRSRPKYIGGPRAKYEWDPFNKKSFANN</sequence>
<comment type="similarity">
    <text evidence="1">Belongs to the UPF0340 family.</text>
</comment>
<protein>
    <recommendedName>
        <fullName evidence="1">UPF0340 protein FD32_GL001187</fullName>
    </recommendedName>
</protein>
<accession>A0A0R1XPD9</accession>
<dbReference type="Pfam" id="PF04260">
    <property type="entry name" value="DUF436"/>
    <property type="match status" value="1"/>
</dbReference>
<dbReference type="STRING" id="1423782.FD32_GL001187"/>
<dbReference type="EMBL" id="AZGM01000020">
    <property type="protein sequence ID" value="KRM29787.1"/>
    <property type="molecule type" value="Genomic_DNA"/>
</dbReference>
<evidence type="ECO:0000256" key="1">
    <source>
        <dbReference type="HAMAP-Rule" id="MF_00800"/>
    </source>
</evidence>
<dbReference type="Gene3D" id="3.40.50.10360">
    <property type="entry name" value="Hypothetical protein TT1679"/>
    <property type="match status" value="1"/>
</dbReference>
<dbReference type="PIRSF" id="PIRSF007510">
    <property type="entry name" value="UCP007510"/>
    <property type="match status" value="1"/>
</dbReference>
<gene>
    <name evidence="2" type="ORF">FD32_GL001187</name>
</gene>